<evidence type="ECO:0000256" key="1">
    <source>
        <dbReference type="ARBA" id="ARBA00000900"/>
    </source>
</evidence>
<evidence type="ECO:0000256" key="6">
    <source>
        <dbReference type="ARBA" id="ARBA00022786"/>
    </source>
</evidence>
<dbReference type="Proteomes" id="UP001386955">
    <property type="component" value="Unassembled WGS sequence"/>
</dbReference>
<reference evidence="11 12" key="1">
    <citation type="submission" date="2024-01" db="EMBL/GenBank/DDBJ databases">
        <title>The genomes of 5 underutilized Papilionoideae crops provide insights into root nodulation and disease resistanc.</title>
        <authorList>
            <person name="Jiang F."/>
        </authorList>
    </citation>
    <scope>NUCLEOTIDE SEQUENCE [LARGE SCALE GENOMIC DNA]</scope>
    <source>
        <strain evidence="11">DUOXIRENSHENG_FW03</strain>
        <tissue evidence="11">Leaves</tissue>
    </source>
</reference>
<dbReference type="GO" id="GO:0061630">
    <property type="term" value="F:ubiquitin protein ligase activity"/>
    <property type="evidence" value="ECO:0007669"/>
    <property type="project" value="UniProtKB-EC"/>
</dbReference>
<dbReference type="PANTHER" id="PTHR15710">
    <property type="entry name" value="E3 UBIQUITIN-PROTEIN LIGASE PRAJA"/>
    <property type="match status" value="1"/>
</dbReference>
<name>A0AAN9SVC9_PSOTE</name>
<keyword evidence="5 8" id="KW-0863">Zinc-finger</keyword>
<protein>
    <recommendedName>
        <fullName evidence="2">RING-type E3 ubiquitin transferase</fullName>
        <ecNumber evidence="2">2.3.2.27</ecNumber>
    </recommendedName>
</protein>
<dbReference type="FunFam" id="3.30.40.10:FF:000022">
    <property type="entry name" value="E3 ubiquitin-protein ligase RING1-like"/>
    <property type="match status" value="1"/>
</dbReference>
<evidence type="ECO:0000256" key="8">
    <source>
        <dbReference type="PROSITE-ProRule" id="PRU00175"/>
    </source>
</evidence>
<feature type="compositionally biased region" description="Low complexity" evidence="9">
    <location>
        <begin position="305"/>
        <end position="323"/>
    </location>
</feature>
<dbReference type="EC" id="2.3.2.27" evidence="2"/>
<organism evidence="11 12">
    <name type="scientific">Psophocarpus tetragonolobus</name>
    <name type="common">Winged bean</name>
    <name type="synonym">Dolichos tetragonolobus</name>
    <dbReference type="NCBI Taxonomy" id="3891"/>
    <lineage>
        <taxon>Eukaryota</taxon>
        <taxon>Viridiplantae</taxon>
        <taxon>Streptophyta</taxon>
        <taxon>Embryophyta</taxon>
        <taxon>Tracheophyta</taxon>
        <taxon>Spermatophyta</taxon>
        <taxon>Magnoliopsida</taxon>
        <taxon>eudicotyledons</taxon>
        <taxon>Gunneridae</taxon>
        <taxon>Pentapetalae</taxon>
        <taxon>rosids</taxon>
        <taxon>fabids</taxon>
        <taxon>Fabales</taxon>
        <taxon>Fabaceae</taxon>
        <taxon>Papilionoideae</taxon>
        <taxon>50 kb inversion clade</taxon>
        <taxon>NPAAA clade</taxon>
        <taxon>indigoferoid/millettioid clade</taxon>
        <taxon>Phaseoleae</taxon>
        <taxon>Psophocarpus</taxon>
    </lineage>
</organism>
<keyword evidence="7" id="KW-0862">Zinc</keyword>
<evidence type="ECO:0000313" key="12">
    <source>
        <dbReference type="Proteomes" id="UP001386955"/>
    </source>
</evidence>
<feature type="region of interest" description="Disordered" evidence="9">
    <location>
        <begin position="297"/>
        <end position="334"/>
    </location>
</feature>
<keyword evidence="6" id="KW-0833">Ubl conjugation pathway</keyword>
<dbReference type="PROSITE" id="PS50089">
    <property type="entry name" value="ZF_RING_2"/>
    <property type="match status" value="1"/>
</dbReference>
<evidence type="ECO:0000256" key="9">
    <source>
        <dbReference type="SAM" id="MobiDB-lite"/>
    </source>
</evidence>
<feature type="domain" description="RING-type" evidence="10">
    <location>
        <begin position="247"/>
        <end position="288"/>
    </location>
</feature>
<evidence type="ECO:0000256" key="2">
    <source>
        <dbReference type="ARBA" id="ARBA00012483"/>
    </source>
</evidence>
<evidence type="ECO:0000259" key="10">
    <source>
        <dbReference type="PROSITE" id="PS50089"/>
    </source>
</evidence>
<accession>A0AAN9SVC9</accession>
<keyword evidence="12" id="KW-1185">Reference proteome</keyword>
<dbReference type="GO" id="GO:0016567">
    <property type="term" value="P:protein ubiquitination"/>
    <property type="evidence" value="ECO:0007669"/>
    <property type="project" value="TreeGrafter"/>
</dbReference>
<proteinExistence type="predicted"/>
<dbReference type="Pfam" id="PF13639">
    <property type="entry name" value="zf-RING_2"/>
    <property type="match status" value="1"/>
</dbReference>
<dbReference type="InterPro" id="IPR001841">
    <property type="entry name" value="Znf_RING"/>
</dbReference>
<gene>
    <name evidence="11" type="ORF">VNO78_12340</name>
</gene>
<evidence type="ECO:0000313" key="11">
    <source>
        <dbReference type="EMBL" id="KAK7401029.1"/>
    </source>
</evidence>
<evidence type="ECO:0000256" key="4">
    <source>
        <dbReference type="ARBA" id="ARBA00022723"/>
    </source>
</evidence>
<dbReference type="SUPFAM" id="SSF57850">
    <property type="entry name" value="RING/U-box"/>
    <property type="match status" value="1"/>
</dbReference>
<comment type="catalytic activity">
    <reaction evidence="1">
        <text>S-ubiquitinyl-[E2 ubiquitin-conjugating enzyme]-L-cysteine + [acceptor protein]-L-lysine = [E2 ubiquitin-conjugating enzyme]-L-cysteine + N(6)-ubiquitinyl-[acceptor protein]-L-lysine.</text>
        <dbReference type="EC" id="2.3.2.27"/>
    </reaction>
</comment>
<dbReference type="GO" id="GO:0008270">
    <property type="term" value="F:zinc ion binding"/>
    <property type="evidence" value="ECO:0007669"/>
    <property type="project" value="UniProtKB-KW"/>
</dbReference>
<sequence length="348" mass="39232">MCLSYVSGFVVSVESRTYNYGALFPFVIVGLELFRVVIMEGSIPVLTSCIHEQQKQSELEVQPTWLEGRYASCPYCDGGFVQELNELLRQHGFSYRMEDLHQMPDIMDAVRAVMERRVPGLRIGMREAVAIDHIMRQRMDGRYTNFDVRRSFGSTPLPYQTVGGYSTGPYQAFHGQPPGFTMSNTSPRGSHRHDDFGEDFLDPELEGFFEPHISNDTLGPPPATSSSIGAMPTIKITNEHLRSDSECPICKETFELGSEARMMPCCHFFHSDCIVPWLVEHNSCPVCRVELAPQGDGNLPGGQTSGRRNSNDNDSGDNGTNNDNSRRRNRQMNNGRRNFLSSLWPFRT</sequence>
<dbReference type="GO" id="GO:0005737">
    <property type="term" value="C:cytoplasm"/>
    <property type="evidence" value="ECO:0007669"/>
    <property type="project" value="TreeGrafter"/>
</dbReference>
<keyword evidence="4" id="KW-0479">Metal-binding</keyword>
<dbReference type="EMBL" id="JAYMYS010000003">
    <property type="protein sequence ID" value="KAK7401029.1"/>
    <property type="molecule type" value="Genomic_DNA"/>
</dbReference>
<dbReference type="InterPro" id="IPR013083">
    <property type="entry name" value="Znf_RING/FYVE/PHD"/>
</dbReference>
<evidence type="ECO:0000256" key="7">
    <source>
        <dbReference type="ARBA" id="ARBA00022833"/>
    </source>
</evidence>
<dbReference type="Gene3D" id="3.30.40.10">
    <property type="entry name" value="Zinc/RING finger domain, C3HC4 (zinc finger)"/>
    <property type="match status" value="1"/>
</dbReference>
<dbReference type="AlphaFoldDB" id="A0AAN9SVC9"/>
<dbReference type="CDD" id="cd16667">
    <property type="entry name" value="RING-H2_RNF126-like"/>
    <property type="match status" value="1"/>
</dbReference>
<comment type="caution">
    <text evidence="11">The sequence shown here is derived from an EMBL/GenBank/DDBJ whole genome shotgun (WGS) entry which is preliminary data.</text>
</comment>
<evidence type="ECO:0000256" key="3">
    <source>
        <dbReference type="ARBA" id="ARBA00022679"/>
    </source>
</evidence>
<keyword evidence="3" id="KW-0808">Transferase</keyword>
<evidence type="ECO:0000256" key="5">
    <source>
        <dbReference type="ARBA" id="ARBA00022771"/>
    </source>
</evidence>
<dbReference type="PANTHER" id="PTHR15710:SF191">
    <property type="entry name" value="RING-TYPE E3 UBIQUITIN TRANSFERASE"/>
    <property type="match status" value="1"/>
</dbReference>
<dbReference type="SMART" id="SM00184">
    <property type="entry name" value="RING"/>
    <property type="match status" value="1"/>
</dbReference>